<keyword evidence="2" id="KW-1185">Reference proteome</keyword>
<accession>A0A9J6FAB2</accession>
<sequence>MQFTKEISLQTSEPDADIFVTAEEAVEHLNLGVLLPEVSPLKPPSAVRKRDRPAYAKRKQRELEQAVTKKVRSSLDAAYNAQTASGSTEKKCFTCAEFNHNFRQAFVTATSCREHCQLLALLPSSLERNEVQKIIAEASVYLINKSRKLREKHGPRWVKCSPQQEVCVCVYCANYELYVAAVENDSNSKIDASGLIAAFLCTPASDHCFLGECDKCPKGESLTLETLNIPEEEDIVVATWESGDLVKKTLDPSAFLRGLRLSLDTWILHNHIRNTQGAAIHNEKKCEQRGSVVFHFDFAENWTVILPDEVQSYHWHKTQVSIFTCVVTTRKNSHSFVVASDDVCHDSAHACLALEKIGLWVDDNLPLYSKVTYLSDGAASHFKNRYQLHELRKSDVPETQWIFSATGHGKNACDGVGGIVKHQATLYNLREPLRNAIQTAKDMVTVLSEKIKGVHFIYLEGNEVSSYRETTKEEWRTVRAFPGIQSWHVWRLRK</sequence>
<organism evidence="1 2">
    <name type="scientific">Haemaphysalis longicornis</name>
    <name type="common">Bush tick</name>
    <dbReference type="NCBI Taxonomy" id="44386"/>
    <lineage>
        <taxon>Eukaryota</taxon>
        <taxon>Metazoa</taxon>
        <taxon>Ecdysozoa</taxon>
        <taxon>Arthropoda</taxon>
        <taxon>Chelicerata</taxon>
        <taxon>Arachnida</taxon>
        <taxon>Acari</taxon>
        <taxon>Parasitiformes</taxon>
        <taxon>Ixodida</taxon>
        <taxon>Ixodoidea</taxon>
        <taxon>Ixodidae</taxon>
        <taxon>Haemaphysalinae</taxon>
        <taxon>Haemaphysalis</taxon>
    </lineage>
</organism>
<name>A0A9J6FAB2_HAELO</name>
<evidence type="ECO:0000313" key="1">
    <source>
        <dbReference type="EMBL" id="KAH9359922.1"/>
    </source>
</evidence>
<reference evidence="1 2" key="1">
    <citation type="journal article" date="2020" name="Cell">
        <title>Large-Scale Comparative Analyses of Tick Genomes Elucidate Their Genetic Diversity and Vector Capacities.</title>
        <authorList>
            <consortium name="Tick Genome and Microbiome Consortium (TIGMIC)"/>
            <person name="Jia N."/>
            <person name="Wang J."/>
            <person name="Shi W."/>
            <person name="Du L."/>
            <person name="Sun Y."/>
            <person name="Zhan W."/>
            <person name="Jiang J.F."/>
            <person name="Wang Q."/>
            <person name="Zhang B."/>
            <person name="Ji P."/>
            <person name="Bell-Sakyi L."/>
            <person name="Cui X.M."/>
            <person name="Yuan T.T."/>
            <person name="Jiang B.G."/>
            <person name="Yang W.F."/>
            <person name="Lam T.T."/>
            <person name="Chang Q.C."/>
            <person name="Ding S.J."/>
            <person name="Wang X.J."/>
            <person name="Zhu J.G."/>
            <person name="Ruan X.D."/>
            <person name="Zhao L."/>
            <person name="Wei J.T."/>
            <person name="Ye R.Z."/>
            <person name="Que T.C."/>
            <person name="Du C.H."/>
            <person name="Zhou Y.H."/>
            <person name="Cheng J.X."/>
            <person name="Dai P.F."/>
            <person name="Guo W.B."/>
            <person name="Han X.H."/>
            <person name="Huang E.J."/>
            <person name="Li L.F."/>
            <person name="Wei W."/>
            <person name="Gao Y.C."/>
            <person name="Liu J.Z."/>
            <person name="Shao H.Z."/>
            <person name="Wang X."/>
            <person name="Wang C.C."/>
            <person name="Yang T.C."/>
            <person name="Huo Q.B."/>
            <person name="Li W."/>
            <person name="Chen H.Y."/>
            <person name="Chen S.E."/>
            <person name="Zhou L.G."/>
            <person name="Ni X.B."/>
            <person name="Tian J.H."/>
            <person name="Sheng Y."/>
            <person name="Liu T."/>
            <person name="Pan Y.S."/>
            <person name="Xia L.Y."/>
            <person name="Li J."/>
            <person name="Zhao F."/>
            <person name="Cao W.C."/>
        </authorList>
    </citation>
    <scope>NUCLEOTIDE SEQUENCE [LARGE SCALE GENOMIC DNA]</scope>
    <source>
        <strain evidence="1">HaeL-2018</strain>
    </source>
</reference>
<gene>
    <name evidence="1" type="ORF">HPB48_021427</name>
</gene>
<dbReference type="OMA" id="HNHIRNT"/>
<evidence type="ECO:0000313" key="2">
    <source>
        <dbReference type="Proteomes" id="UP000821853"/>
    </source>
</evidence>
<dbReference type="AlphaFoldDB" id="A0A9J6FAB2"/>
<dbReference type="PANTHER" id="PTHR46601">
    <property type="entry name" value="ULP_PROTEASE DOMAIN-CONTAINING PROTEIN"/>
    <property type="match status" value="1"/>
</dbReference>
<comment type="caution">
    <text evidence="1">The sequence shown here is derived from an EMBL/GenBank/DDBJ whole genome shotgun (WGS) entry which is preliminary data.</text>
</comment>
<dbReference type="VEuPathDB" id="VectorBase:HLOH_052939"/>
<dbReference type="OrthoDB" id="6510872at2759"/>
<dbReference type="Proteomes" id="UP000821853">
    <property type="component" value="Chromosome 1"/>
</dbReference>
<protein>
    <submittedName>
        <fullName evidence="1">Uncharacterized protein</fullName>
    </submittedName>
</protein>
<dbReference type="EMBL" id="JABSTR010000001">
    <property type="protein sequence ID" value="KAH9359922.1"/>
    <property type="molecule type" value="Genomic_DNA"/>
</dbReference>
<proteinExistence type="predicted"/>
<dbReference type="PANTHER" id="PTHR46601:SF1">
    <property type="entry name" value="ADF-H DOMAIN-CONTAINING PROTEIN"/>
    <property type="match status" value="1"/>
</dbReference>